<dbReference type="Gene3D" id="3.30.160.670">
    <property type="match status" value="1"/>
</dbReference>
<sequence length="171" mass="19019">MTSGIKNTSAIIAPGANTKLYRTYSWYQPAPAEVTSYDKGYRANLHENIVKAVEAELQEKGYKKVAENPDVLLAYDVSISVPLEKDKPENFAPGFGYSYAYMSGYRYNYGNSGLPGYRAVDLFKSGTLIIDMINPKSNQLVWRGWTEGALDNFNAGAGKVQQEVEEILNKL</sequence>
<proteinExistence type="predicted"/>
<protein>
    <submittedName>
        <fullName evidence="2">DUF4136 domain-containing protein</fullName>
    </submittedName>
</protein>
<feature type="domain" description="DUF4136" evidence="1">
    <location>
        <begin position="15"/>
        <end position="170"/>
    </location>
</feature>
<accession>A0ABS7CTX8</accession>
<organism evidence="2 3">
    <name type="scientific">Pontibacter aydingkolensis</name>
    <dbReference type="NCBI Taxonomy" id="1911536"/>
    <lineage>
        <taxon>Bacteria</taxon>
        <taxon>Pseudomonadati</taxon>
        <taxon>Bacteroidota</taxon>
        <taxon>Cytophagia</taxon>
        <taxon>Cytophagales</taxon>
        <taxon>Hymenobacteraceae</taxon>
        <taxon>Pontibacter</taxon>
    </lineage>
</organism>
<comment type="caution">
    <text evidence="2">The sequence shown here is derived from an EMBL/GenBank/DDBJ whole genome shotgun (WGS) entry which is preliminary data.</text>
</comment>
<dbReference type="EMBL" id="JAHYXK010000006">
    <property type="protein sequence ID" value="MBW7467235.1"/>
    <property type="molecule type" value="Genomic_DNA"/>
</dbReference>
<dbReference type="Proteomes" id="UP000813018">
    <property type="component" value="Unassembled WGS sequence"/>
</dbReference>
<dbReference type="InterPro" id="IPR025411">
    <property type="entry name" value="DUF4136"/>
</dbReference>
<name>A0ABS7CTX8_9BACT</name>
<evidence type="ECO:0000313" key="3">
    <source>
        <dbReference type="Proteomes" id="UP000813018"/>
    </source>
</evidence>
<dbReference type="Pfam" id="PF13590">
    <property type="entry name" value="DUF4136"/>
    <property type="match status" value="1"/>
</dbReference>
<dbReference type="RefSeq" id="WP_219877122.1">
    <property type="nucleotide sequence ID" value="NZ_JAHYXK010000006.1"/>
</dbReference>
<evidence type="ECO:0000313" key="2">
    <source>
        <dbReference type="EMBL" id="MBW7467235.1"/>
    </source>
</evidence>
<gene>
    <name evidence="2" type="ORF">K0O23_09155</name>
</gene>
<evidence type="ECO:0000259" key="1">
    <source>
        <dbReference type="Pfam" id="PF13590"/>
    </source>
</evidence>
<reference evidence="2 3" key="1">
    <citation type="journal article" date="2016" name="Int. J. Syst. Evol. Microbiol.">
        <title>Pontibacter aydingkolensis sp. nov., isolated from soil of a salt lake.</title>
        <authorList>
            <person name="Osman G."/>
            <person name="Zhang T."/>
            <person name="Lou K."/>
            <person name="Gao Y."/>
            <person name="Chang W."/>
            <person name="Lin Q."/>
            <person name="Yang H.M."/>
            <person name="Huo X.D."/>
            <person name="Wang N."/>
        </authorList>
    </citation>
    <scope>NUCLEOTIDE SEQUENCE [LARGE SCALE GENOMIC DNA]</scope>
    <source>
        <strain evidence="2 3">KACC 19255</strain>
    </source>
</reference>
<keyword evidence="3" id="KW-1185">Reference proteome</keyword>